<reference evidence="1" key="1">
    <citation type="submission" date="2022-07" db="EMBL/GenBank/DDBJ databases">
        <title>Genome sequencing of Photobacterium atrarenae GJH2-4.</title>
        <authorList>
            <person name="Park S.-J."/>
        </authorList>
    </citation>
    <scope>NUCLEOTIDE SEQUENCE</scope>
    <source>
        <strain evidence="1">GJH2-4</strain>
    </source>
</reference>
<dbReference type="Proteomes" id="UP001057998">
    <property type="component" value="Chromosome 1"/>
</dbReference>
<protein>
    <submittedName>
        <fullName evidence="1">Transcriptional regulator</fullName>
    </submittedName>
</protein>
<dbReference type="EMBL" id="CP101508">
    <property type="protein sequence ID" value="UTV27882.1"/>
    <property type="molecule type" value="Genomic_DNA"/>
</dbReference>
<gene>
    <name evidence="1" type="ORF">NNL38_00720</name>
</gene>
<evidence type="ECO:0000313" key="1">
    <source>
        <dbReference type="EMBL" id="UTV27882.1"/>
    </source>
</evidence>
<name>A0ABY5GH11_9GAMM</name>
<sequence>MTKTRYFDFSREMTKGGDIQIISKKELTGLLGRSPSTVSRMIEDGRLPEPLRTPKGNISGWLSSTLTQWLKEQRG</sequence>
<organism evidence="1 2">
    <name type="scientific">Photobacterium atrarenae</name>
    <dbReference type="NCBI Taxonomy" id="865757"/>
    <lineage>
        <taxon>Bacteria</taxon>
        <taxon>Pseudomonadati</taxon>
        <taxon>Pseudomonadota</taxon>
        <taxon>Gammaproteobacteria</taxon>
        <taxon>Vibrionales</taxon>
        <taxon>Vibrionaceae</taxon>
        <taxon>Photobacterium</taxon>
    </lineage>
</organism>
<evidence type="ECO:0000313" key="2">
    <source>
        <dbReference type="Proteomes" id="UP001057998"/>
    </source>
</evidence>
<proteinExistence type="predicted"/>
<accession>A0ABY5GH11</accession>
<dbReference type="RefSeq" id="WP_255389138.1">
    <property type="nucleotide sequence ID" value="NZ_CP101508.1"/>
</dbReference>
<keyword evidence="2" id="KW-1185">Reference proteome</keyword>